<keyword evidence="2" id="KW-1185">Reference proteome</keyword>
<dbReference type="EMBL" id="CAJJDP010000005">
    <property type="protein sequence ID" value="CAD8135322.1"/>
    <property type="molecule type" value="Genomic_DNA"/>
</dbReference>
<organism evidence="1 2">
    <name type="scientific">Paramecium octaurelia</name>
    <dbReference type="NCBI Taxonomy" id="43137"/>
    <lineage>
        <taxon>Eukaryota</taxon>
        <taxon>Sar</taxon>
        <taxon>Alveolata</taxon>
        <taxon>Ciliophora</taxon>
        <taxon>Intramacronucleata</taxon>
        <taxon>Oligohymenophorea</taxon>
        <taxon>Peniculida</taxon>
        <taxon>Parameciidae</taxon>
        <taxon>Paramecium</taxon>
    </lineage>
</organism>
<protein>
    <submittedName>
        <fullName evidence="1">Uncharacterized protein</fullName>
    </submittedName>
</protein>
<name>A0A8S1S726_PAROT</name>
<evidence type="ECO:0000313" key="1">
    <source>
        <dbReference type="EMBL" id="CAD8135322.1"/>
    </source>
</evidence>
<dbReference type="OMA" id="CQEVQNL"/>
<gene>
    <name evidence="1" type="ORF">POCTA_138.1.T0060329</name>
</gene>
<dbReference type="AlphaFoldDB" id="A0A8S1S726"/>
<comment type="caution">
    <text evidence="1">The sequence shown here is derived from an EMBL/GenBank/DDBJ whole genome shotgun (WGS) entry which is preliminary data.</text>
</comment>
<evidence type="ECO:0000313" key="2">
    <source>
        <dbReference type="Proteomes" id="UP000683925"/>
    </source>
</evidence>
<proteinExistence type="predicted"/>
<dbReference type="Proteomes" id="UP000683925">
    <property type="component" value="Unassembled WGS sequence"/>
</dbReference>
<accession>A0A8S1S726</accession>
<dbReference type="OrthoDB" id="307875at2759"/>
<reference evidence="1" key="1">
    <citation type="submission" date="2021-01" db="EMBL/GenBank/DDBJ databases">
        <authorList>
            <consortium name="Genoscope - CEA"/>
            <person name="William W."/>
        </authorList>
    </citation>
    <scope>NUCLEOTIDE SEQUENCE</scope>
</reference>
<sequence>MNKRANLGDNQKRLTRILNQIKELVNEQGEQGQNISDINSNSQNQFSKEEMIKFIKNEYQQLCQEVQNLQVYRKKTFGSPSRDQ</sequence>